<dbReference type="Pfam" id="PF09282">
    <property type="entry name" value="Mago-bind"/>
    <property type="match status" value="1"/>
</dbReference>
<proteinExistence type="predicted"/>
<protein>
    <recommendedName>
        <fullName evidence="3">WIBG Mago-binding domain-containing protein</fullName>
    </recommendedName>
</protein>
<dbReference type="GO" id="GO:0005737">
    <property type="term" value="C:cytoplasm"/>
    <property type="evidence" value="ECO:0007669"/>
    <property type="project" value="TreeGrafter"/>
</dbReference>
<evidence type="ECO:0000256" key="2">
    <source>
        <dbReference type="SAM" id="MobiDB-lite"/>
    </source>
</evidence>
<accession>A0A834GB50</accession>
<feature type="coiled-coil region" evidence="1">
    <location>
        <begin position="271"/>
        <end position="331"/>
    </location>
</feature>
<dbReference type="GO" id="GO:1903259">
    <property type="term" value="P:exon-exon junction complex disassembly"/>
    <property type="evidence" value="ECO:0007669"/>
    <property type="project" value="InterPro"/>
</dbReference>
<feature type="compositionally biased region" description="Basic and acidic residues" evidence="2">
    <location>
        <begin position="84"/>
        <end position="99"/>
    </location>
</feature>
<dbReference type="GO" id="GO:0035145">
    <property type="term" value="C:exon-exon junction complex"/>
    <property type="evidence" value="ECO:0007669"/>
    <property type="project" value="TreeGrafter"/>
</dbReference>
<feature type="compositionally biased region" description="Basic and acidic residues" evidence="2">
    <location>
        <begin position="214"/>
        <end position="224"/>
    </location>
</feature>
<dbReference type="EMBL" id="WJXA01000011">
    <property type="protein sequence ID" value="KAF7128121.1"/>
    <property type="molecule type" value="Genomic_DNA"/>
</dbReference>
<dbReference type="InterPro" id="IPR039333">
    <property type="entry name" value="PYM1"/>
</dbReference>
<sequence length="331" mass="36978">MAMASSGQEEDVNQLAAELSKTLKDGERILAPTRRPDGSLRKPIRIRAGYVPQDEVAKYQSKGALWKKEMQSLQEVPPGYDLDSEAKPKTKAAKRNERKKEKRQQVQNNSGIRSTPYRPAGTIACLEGTLYTSEPSLDDKLEVYELEVYELKEETDEEEGGAFYNNESIEFSVVVEVDCGRRNDAHGIISCFCSGRDNGYVMWPSIKLSMAALDKGKNSDKNEDSAEDASQGSEPVDSVVSQMNGLAISSNSAVVTPPLDVTESSTPSDHISDIDKRIRALKKKIRLSEAQQQKTIQQEMKPEQMEKMTKLEGWRNELKLLEDRKAELLTS</sequence>
<evidence type="ECO:0000256" key="1">
    <source>
        <dbReference type="SAM" id="Coils"/>
    </source>
</evidence>
<dbReference type="PANTHER" id="PTHR22959">
    <property type="entry name" value="PYM PROTEIN"/>
    <property type="match status" value="1"/>
</dbReference>
<reference evidence="4" key="1">
    <citation type="submission" date="2019-11" db="EMBL/GenBank/DDBJ databases">
        <authorList>
            <person name="Liu Y."/>
            <person name="Hou J."/>
            <person name="Li T.-Q."/>
            <person name="Guan C.-H."/>
            <person name="Wu X."/>
            <person name="Wu H.-Z."/>
            <person name="Ling F."/>
            <person name="Zhang R."/>
            <person name="Shi X.-G."/>
            <person name="Ren J.-P."/>
            <person name="Chen E.-F."/>
            <person name="Sun J.-M."/>
        </authorList>
    </citation>
    <scope>NUCLEOTIDE SEQUENCE</scope>
    <source>
        <strain evidence="4">Adult_tree_wgs_1</strain>
        <tissue evidence="4">Leaves</tissue>
    </source>
</reference>
<name>A0A834GB50_RHOSS</name>
<dbReference type="OrthoDB" id="21625at2759"/>
<dbReference type="InterPro" id="IPR015362">
    <property type="entry name" value="WIBG_mago-bd"/>
</dbReference>
<evidence type="ECO:0000313" key="5">
    <source>
        <dbReference type="Proteomes" id="UP000626092"/>
    </source>
</evidence>
<keyword evidence="1" id="KW-0175">Coiled coil</keyword>
<evidence type="ECO:0000313" key="4">
    <source>
        <dbReference type="EMBL" id="KAF7128121.1"/>
    </source>
</evidence>
<feature type="compositionally biased region" description="Polar residues" evidence="2">
    <location>
        <begin position="228"/>
        <end position="238"/>
    </location>
</feature>
<dbReference type="AlphaFoldDB" id="A0A834GB50"/>
<feature type="region of interest" description="Disordered" evidence="2">
    <location>
        <begin position="75"/>
        <end position="118"/>
    </location>
</feature>
<gene>
    <name evidence="4" type="ORF">RHSIM_Rhsim11G0131600</name>
</gene>
<dbReference type="Proteomes" id="UP000626092">
    <property type="component" value="Unassembled WGS sequence"/>
</dbReference>
<dbReference type="GO" id="GO:0003723">
    <property type="term" value="F:RNA binding"/>
    <property type="evidence" value="ECO:0007669"/>
    <property type="project" value="TreeGrafter"/>
</dbReference>
<organism evidence="4 5">
    <name type="scientific">Rhododendron simsii</name>
    <name type="common">Sims's rhododendron</name>
    <dbReference type="NCBI Taxonomy" id="118357"/>
    <lineage>
        <taxon>Eukaryota</taxon>
        <taxon>Viridiplantae</taxon>
        <taxon>Streptophyta</taxon>
        <taxon>Embryophyta</taxon>
        <taxon>Tracheophyta</taxon>
        <taxon>Spermatophyta</taxon>
        <taxon>Magnoliopsida</taxon>
        <taxon>eudicotyledons</taxon>
        <taxon>Gunneridae</taxon>
        <taxon>Pentapetalae</taxon>
        <taxon>asterids</taxon>
        <taxon>Ericales</taxon>
        <taxon>Ericaceae</taxon>
        <taxon>Ericoideae</taxon>
        <taxon>Rhodoreae</taxon>
        <taxon>Rhododendron</taxon>
    </lineage>
</organism>
<feature type="domain" description="WIBG Mago-binding" evidence="3">
    <location>
        <begin position="26"/>
        <end position="52"/>
    </location>
</feature>
<feature type="region of interest" description="Disordered" evidence="2">
    <location>
        <begin position="214"/>
        <end position="238"/>
    </location>
</feature>
<comment type="caution">
    <text evidence="4">The sequence shown here is derived from an EMBL/GenBank/DDBJ whole genome shotgun (WGS) entry which is preliminary data.</text>
</comment>
<dbReference type="SMART" id="SM01273">
    <property type="entry name" value="Mago-bind"/>
    <property type="match status" value="1"/>
</dbReference>
<dbReference type="PANTHER" id="PTHR22959:SF0">
    <property type="entry name" value="PARTNER OF Y14 AND MAGO"/>
    <property type="match status" value="1"/>
</dbReference>
<dbReference type="SUPFAM" id="SSF101931">
    <property type="entry name" value="Pym (Within the bgcn gene intron protein, WIBG), N-terminal domain"/>
    <property type="match status" value="1"/>
</dbReference>
<dbReference type="InterPro" id="IPR036348">
    <property type="entry name" value="WIBG_N_sf"/>
</dbReference>
<evidence type="ECO:0000259" key="3">
    <source>
        <dbReference type="SMART" id="SM01273"/>
    </source>
</evidence>
<keyword evidence="5" id="KW-1185">Reference proteome</keyword>